<evidence type="ECO:0000256" key="7">
    <source>
        <dbReference type="ARBA" id="ARBA00023204"/>
    </source>
</evidence>
<evidence type="ECO:0000259" key="8">
    <source>
        <dbReference type="Pfam" id="PF12705"/>
    </source>
</evidence>
<keyword evidence="4" id="KW-0347">Helicase</keyword>
<dbReference type="EMBL" id="CACRUP010000024">
    <property type="protein sequence ID" value="VYU25888.1"/>
    <property type="molecule type" value="Genomic_DNA"/>
</dbReference>
<evidence type="ECO:0000256" key="3">
    <source>
        <dbReference type="ARBA" id="ARBA00022801"/>
    </source>
</evidence>
<keyword evidence="6" id="KW-0238">DNA-binding</keyword>
<protein>
    <submittedName>
        <fullName evidence="9">PD-(D/E)XK nuclease superfamily protein</fullName>
    </submittedName>
</protein>
<keyword evidence="2" id="KW-0227">DNA damage</keyword>
<name>A0A6N3DF19_9FIRM</name>
<dbReference type="RefSeq" id="WP_156702788.1">
    <property type="nucleotide sequence ID" value="NZ_CACRUP010000024.1"/>
</dbReference>
<evidence type="ECO:0000256" key="5">
    <source>
        <dbReference type="ARBA" id="ARBA00022840"/>
    </source>
</evidence>
<keyword evidence="3" id="KW-0378">Hydrolase</keyword>
<proteinExistence type="predicted"/>
<dbReference type="Gene3D" id="3.90.320.10">
    <property type="match status" value="1"/>
</dbReference>
<evidence type="ECO:0000256" key="1">
    <source>
        <dbReference type="ARBA" id="ARBA00022741"/>
    </source>
</evidence>
<dbReference type="GO" id="GO:0006281">
    <property type="term" value="P:DNA repair"/>
    <property type="evidence" value="ECO:0007669"/>
    <property type="project" value="UniProtKB-KW"/>
</dbReference>
<reference evidence="9" key="1">
    <citation type="submission" date="2019-11" db="EMBL/GenBank/DDBJ databases">
        <authorList>
            <person name="Feng L."/>
        </authorList>
    </citation>
    <scope>NUCLEOTIDE SEQUENCE</scope>
    <source>
        <strain evidence="9">PgorbachiiLFYP46</strain>
    </source>
</reference>
<dbReference type="GO" id="GO:0016787">
    <property type="term" value="F:hydrolase activity"/>
    <property type="evidence" value="ECO:0007669"/>
    <property type="project" value="UniProtKB-KW"/>
</dbReference>
<evidence type="ECO:0000313" key="9">
    <source>
        <dbReference type="EMBL" id="VYU25888.1"/>
    </source>
</evidence>
<keyword evidence="1" id="KW-0547">Nucleotide-binding</keyword>
<dbReference type="AlphaFoldDB" id="A0A6N3DF19"/>
<dbReference type="InterPro" id="IPR038726">
    <property type="entry name" value="PDDEXK_AddAB-type"/>
</dbReference>
<feature type="domain" description="PD-(D/E)XK endonuclease-like" evidence="8">
    <location>
        <begin position="605"/>
        <end position="860"/>
    </location>
</feature>
<keyword evidence="5" id="KW-0067">ATP-binding</keyword>
<gene>
    <name evidence="9" type="ORF">PGLFYP46_00658</name>
</gene>
<keyword evidence="7" id="KW-0234">DNA repair</keyword>
<evidence type="ECO:0000256" key="4">
    <source>
        <dbReference type="ARBA" id="ARBA00022806"/>
    </source>
</evidence>
<accession>A0A6N3DF19</accession>
<evidence type="ECO:0000256" key="2">
    <source>
        <dbReference type="ARBA" id="ARBA00022763"/>
    </source>
</evidence>
<dbReference type="InterPro" id="IPR011604">
    <property type="entry name" value="PDDEXK-like_dom_sf"/>
</dbReference>
<dbReference type="GO" id="GO:0005524">
    <property type="term" value="F:ATP binding"/>
    <property type="evidence" value="ECO:0007669"/>
    <property type="project" value="UniProtKB-KW"/>
</dbReference>
<sequence>MKKIIFRNPREDLDFKNLKGENTLLILPSQASINFSIRNMLKKGIDITKTNFDSFDGIGKKIRNKMPDPILKYIILSRILKENFKNMEIFPETVDIVLDFFDHICENNLESRDLLEINGEIFKGLGEVFEIYKAYFCKKGYDIYGRPKEFSMENISYDSIIISGFLEFRQKEKEIIKKLSKIDDKNIYIDLPFNFMESDLIFSTIKILEEDGFILEDRGFLDYRDYLKNKPIKIISSKNDFYNLFFSQLKILLKDKKIEDIEILTGSKKLAEKIKSRENFEGLDFNLANSENSLLKNEFIILMDYFLNKNKENSLKRLRLSYFPIEADEISLEVALMAYDFKEIYEIDFSKIKSLEIKSDSVENFLRGVDFLKNEEIKDSADLNYYFEFFEKYLNFAREKIQEKVKENPESLSLRDLRFIEKMKENFLKMKKLSSIYKEISLYEFILILKKYIEKSKIDDVQNLDAIEIANYASNYYREFKDLIFLGLDQNFEKSNKNNFIYSRESEKDMKKIGLIKDNFERDYIYLIYDLIMSEEIFILIEDYEKGLSKLLNKLIYDFDLKIEEHEKNYWTSKVDLDHESFNLDYNISSEDLSGVNKKIRDRNYSVTDFDLLKDCPRRFLFERVYKIEKLQKEYEDKYYIIMGDKYHHILEKYFKRERDLNIETLKKLILEEENLGDYENLSFLEKISVINSFNTLKNYMEKDLQEQKKYGFLPKYFEEEFLMDVRGLKIKGRIDRIDALEDKEILIDYKRSKGRTKKEIEDLKSFQMPLYAIARRKMGKKIAMASYGSIKKAELSTVIKNSDILPKDDSKKYYFSEEELSNLLKKVEEEIIYMTNSITSGDYNSTCSCDKCDYKEICENKEI</sequence>
<evidence type="ECO:0000256" key="6">
    <source>
        <dbReference type="ARBA" id="ARBA00023125"/>
    </source>
</evidence>
<dbReference type="GO" id="GO:0003677">
    <property type="term" value="F:DNA binding"/>
    <property type="evidence" value="ECO:0007669"/>
    <property type="project" value="UniProtKB-KW"/>
</dbReference>
<organism evidence="9">
    <name type="scientific">Peptoniphilus gorbachii</name>
    <dbReference type="NCBI Taxonomy" id="411567"/>
    <lineage>
        <taxon>Bacteria</taxon>
        <taxon>Bacillati</taxon>
        <taxon>Bacillota</taxon>
        <taxon>Tissierellia</taxon>
        <taxon>Tissierellales</taxon>
        <taxon>Peptoniphilaceae</taxon>
        <taxon>Peptoniphilus</taxon>
    </lineage>
</organism>
<dbReference type="Pfam" id="PF12705">
    <property type="entry name" value="PDDEXK_1"/>
    <property type="match status" value="1"/>
</dbReference>
<dbReference type="GO" id="GO:0004386">
    <property type="term" value="F:helicase activity"/>
    <property type="evidence" value="ECO:0007669"/>
    <property type="project" value="UniProtKB-KW"/>
</dbReference>